<dbReference type="SUPFAM" id="SSF53098">
    <property type="entry name" value="Ribonuclease H-like"/>
    <property type="match status" value="1"/>
</dbReference>
<dbReference type="GO" id="GO:0005737">
    <property type="term" value="C:cytoplasm"/>
    <property type="evidence" value="ECO:0007669"/>
    <property type="project" value="UniProtKB-SubCell"/>
</dbReference>
<evidence type="ECO:0000256" key="2">
    <source>
        <dbReference type="ARBA" id="ARBA00022490"/>
    </source>
</evidence>
<feature type="active site" evidence="14">
    <location>
        <position position="140"/>
    </location>
</feature>
<comment type="subcellular location">
    <subcellularLocation>
        <location evidence="14">Cytoplasm</location>
    </subcellularLocation>
</comment>
<evidence type="ECO:0000256" key="5">
    <source>
        <dbReference type="ARBA" id="ARBA00022759"/>
    </source>
</evidence>
<dbReference type="Gene3D" id="3.30.420.10">
    <property type="entry name" value="Ribonuclease H-like superfamily/Ribonuclease H"/>
    <property type="match status" value="1"/>
</dbReference>
<feature type="binding site" evidence="14">
    <location>
        <position position="140"/>
    </location>
    <ligand>
        <name>Mg(2+)</name>
        <dbReference type="ChEBI" id="CHEBI:18420"/>
        <label>1</label>
    </ligand>
</feature>
<keyword evidence="2 14" id="KW-0963">Cytoplasm</keyword>
<dbReference type="CDD" id="cd16962">
    <property type="entry name" value="RuvC"/>
    <property type="match status" value="1"/>
</dbReference>
<feature type="active site" evidence="14">
    <location>
        <position position="67"/>
    </location>
</feature>
<keyword evidence="8 14" id="KW-0460">Magnesium</keyword>
<dbReference type="EC" id="3.1.21.10" evidence="14 15"/>
<dbReference type="AlphaFoldDB" id="A0A511RKF8"/>
<reference evidence="16 17" key="1">
    <citation type="submission" date="2019-07" db="EMBL/GenBank/DDBJ databases">
        <title>Whole genome shotgun sequence of Oceanithermus desulfurans NBRC 100063.</title>
        <authorList>
            <person name="Hosoyama A."/>
            <person name="Uohara A."/>
            <person name="Ohji S."/>
            <person name="Ichikawa N."/>
        </authorList>
    </citation>
    <scope>NUCLEOTIDE SEQUENCE [LARGE SCALE GENOMIC DNA]</scope>
    <source>
        <strain evidence="16 17">NBRC 100063</strain>
    </source>
</reference>
<evidence type="ECO:0000256" key="1">
    <source>
        <dbReference type="ARBA" id="ARBA00009518"/>
    </source>
</evidence>
<accession>A0A511RKF8</accession>
<evidence type="ECO:0000313" key="16">
    <source>
        <dbReference type="EMBL" id="GEM90133.1"/>
    </source>
</evidence>
<comment type="cofactor">
    <cofactor evidence="14">
        <name>Mg(2+)</name>
        <dbReference type="ChEBI" id="CHEBI:18420"/>
    </cofactor>
    <text evidence="14">Binds 2 Mg(2+) ion per subunit.</text>
</comment>
<evidence type="ECO:0000256" key="4">
    <source>
        <dbReference type="ARBA" id="ARBA00022723"/>
    </source>
</evidence>
<dbReference type="InterPro" id="IPR012337">
    <property type="entry name" value="RNaseH-like_sf"/>
</dbReference>
<gene>
    <name evidence="14 16" type="primary">ruvC</name>
    <name evidence="16" type="ORF">ODE01S_15670</name>
</gene>
<keyword evidence="5 14" id="KW-0255">Endonuclease</keyword>
<dbReference type="GO" id="GO:0008821">
    <property type="term" value="F:crossover junction DNA endonuclease activity"/>
    <property type="evidence" value="ECO:0007669"/>
    <property type="project" value="UniProtKB-UniRule"/>
</dbReference>
<name>A0A511RKF8_9DEIN</name>
<keyword evidence="9 14" id="KW-0238">DNA-binding</keyword>
<dbReference type="Proteomes" id="UP000321827">
    <property type="component" value="Unassembled WGS sequence"/>
</dbReference>
<dbReference type="GO" id="GO:0003677">
    <property type="term" value="F:DNA binding"/>
    <property type="evidence" value="ECO:0007669"/>
    <property type="project" value="UniProtKB-KW"/>
</dbReference>
<evidence type="ECO:0000256" key="9">
    <source>
        <dbReference type="ARBA" id="ARBA00023125"/>
    </source>
</evidence>
<dbReference type="GO" id="GO:0006310">
    <property type="term" value="P:DNA recombination"/>
    <property type="evidence" value="ECO:0007669"/>
    <property type="project" value="UniProtKB-UniRule"/>
</dbReference>
<dbReference type="InterPro" id="IPR002176">
    <property type="entry name" value="X-over_junc_endoDNase_RuvC"/>
</dbReference>
<evidence type="ECO:0000256" key="10">
    <source>
        <dbReference type="ARBA" id="ARBA00023172"/>
    </source>
</evidence>
<dbReference type="EMBL" id="BJXN01000010">
    <property type="protein sequence ID" value="GEM90133.1"/>
    <property type="molecule type" value="Genomic_DNA"/>
</dbReference>
<keyword evidence="4 14" id="KW-0479">Metal-binding</keyword>
<dbReference type="RefSeq" id="WP_147147614.1">
    <property type="nucleotide sequence ID" value="NZ_BJXN01000010.1"/>
</dbReference>
<evidence type="ECO:0000256" key="3">
    <source>
        <dbReference type="ARBA" id="ARBA00022722"/>
    </source>
</evidence>
<organism evidence="16 17">
    <name type="scientific">Oceanithermus desulfurans NBRC 100063</name>
    <dbReference type="NCBI Taxonomy" id="1227550"/>
    <lineage>
        <taxon>Bacteria</taxon>
        <taxon>Thermotogati</taxon>
        <taxon>Deinococcota</taxon>
        <taxon>Deinococci</taxon>
        <taxon>Thermales</taxon>
        <taxon>Thermaceae</taxon>
        <taxon>Oceanithermus</taxon>
    </lineage>
</organism>
<comment type="subunit">
    <text evidence="13 14">Homodimer which binds Holliday junction (HJ) DNA. The HJ becomes 2-fold symmetrical on binding to RuvC with unstacked arms; it has a different conformation from HJ DNA in complex with RuvA. In the full resolvosome a probable DNA-RuvA(4)-RuvB(12)-RuvC(2) complex forms which resolves the HJ.</text>
</comment>
<dbReference type="PANTHER" id="PTHR30194">
    <property type="entry name" value="CROSSOVER JUNCTION ENDODEOXYRIBONUCLEASE RUVC"/>
    <property type="match status" value="1"/>
</dbReference>
<proteinExistence type="inferred from homology"/>
<dbReference type="PRINTS" id="PR00696">
    <property type="entry name" value="RSOLVASERUVC"/>
</dbReference>
<dbReference type="PANTHER" id="PTHR30194:SF3">
    <property type="entry name" value="CROSSOVER JUNCTION ENDODEOXYRIBONUCLEASE RUVC"/>
    <property type="match status" value="1"/>
</dbReference>
<dbReference type="NCBIfam" id="TIGR00228">
    <property type="entry name" value="ruvC"/>
    <property type="match status" value="1"/>
</dbReference>
<keyword evidence="6 14" id="KW-0227">DNA damage</keyword>
<evidence type="ECO:0000256" key="13">
    <source>
        <dbReference type="ARBA" id="ARBA00065075"/>
    </source>
</evidence>
<protein>
    <recommendedName>
        <fullName evidence="14 15">Crossover junction endodeoxyribonuclease RuvC</fullName>
        <ecNumber evidence="14 15">3.1.21.10</ecNumber>
    </recommendedName>
    <alternativeName>
        <fullName evidence="14">Holliday junction nuclease RuvC</fullName>
    </alternativeName>
    <alternativeName>
        <fullName evidence="14">Holliday junction resolvase RuvC</fullName>
    </alternativeName>
</protein>
<keyword evidence="11 14" id="KW-0234">DNA repair</keyword>
<evidence type="ECO:0000256" key="15">
    <source>
        <dbReference type="NCBIfam" id="TIGR00228"/>
    </source>
</evidence>
<feature type="active site" evidence="14">
    <location>
        <position position="7"/>
    </location>
</feature>
<dbReference type="FunFam" id="3.30.420.10:FF:000002">
    <property type="entry name" value="Crossover junction endodeoxyribonuclease RuvC"/>
    <property type="match status" value="1"/>
</dbReference>
<comment type="similarity">
    <text evidence="1 14">Belongs to the RuvC family.</text>
</comment>
<feature type="binding site" evidence="14">
    <location>
        <position position="7"/>
    </location>
    <ligand>
        <name>Mg(2+)</name>
        <dbReference type="ChEBI" id="CHEBI:18420"/>
        <label>1</label>
    </ligand>
</feature>
<comment type="function">
    <text evidence="14">The RuvA-RuvB-RuvC complex processes Holliday junction (HJ) DNA during genetic recombination and DNA repair. Endonuclease that resolves HJ intermediates. Cleaves cruciform DNA by making single-stranded nicks across the HJ at symmetrical positions within the homologous arms, yielding a 5'-phosphate and a 3'-hydroxyl group; requires a central core of homology in the junction. The consensus cleavage sequence is 5'-(A/T)TT(C/G)-3'. Cleavage occurs on the 3'-side of the TT dinucleotide at the point of strand exchange. HJ branch migration catalyzed by RuvA-RuvB allows RuvC to scan DNA until it finds its consensus sequence, where it cleaves and resolves the cruciform DNA.</text>
</comment>
<comment type="catalytic activity">
    <reaction evidence="12 14">
        <text>Endonucleolytic cleavage at a junction such as a reciprocal single-stranded crossover between two homologous DNA duplexes (Holliday junction).</text>
        <dbReference type="EC" id="3.1.21.10"/>
    </reaction>
</comment>
<dbReference type="OrthoDB" id="9805499at2"/>
<evidence type="ECO:0000256" key="14">
    <source>
        <dbReference type="HAMAP-Rule" id="MF_00034"/>
    </source>
</evidence>
<keyword evidence="10 14" id="KW-0233">DNA recombination</keyword>
<evidence type="ECO:0000313" key="17">
    <source>
        <dbReference type="Proteomes" id="UP000321827"/>
    </source>
</evidence>
<dbReference type="Pfam" id="PF02075">
    <property type="entry name" value="RuvC"/>
    <property type="match status" value="1"/>
</dbReference>
<keyword evidence="3 14" id="KW-0540">Nuclease</keyword>
<evidence type="ECO:0000256" key="8">
    <source>
        <dbReference type="ARBA" id="ARBA00022842"/>
    </source>
</evidence>
<evidence type="ECO:0000256" key="11">
    <source>
        <dbReference type="ARBA" id="ARBA00023204"/>
    </source>
</evidence>
<evidence type="ECO:0000256" key="12">
    <source>
        <dbReference type="ARBA" id="ARBA00029354"/>
    </source>
</evidence>
<dbReference type="GO" id="GO:0000287">
    <property type="term" value="F:magnesium ion binding"/>
    <property type="evidence" value="ECO:0007669"/>
    <property type="project" value="UniProtKB-UniRule"/>
</dbReference>
<dbReference type="InterPro" id="IPR036397">
    <property type="entry name" value="RNaseH_sf"/>
</dbReference>
<sequence length="163" mass="17280">MVVLGIDPGISNLGLGVVEGDGAQARFLHAELVRTRHGDPAAARVAAIYEAVRAAIADHRPEALAVEAQFFYRQNELAYKVGWAMGAVFLAAGQAGLEVFQYGPMEVKRALVGTGRADKRQVAFMVRALLGLKQTPASSHAADALAVALTHLAHLRTGTTPRV</sequence>
<dbReference type="HAMAP" id="MF_00034">
    <property type="entry name" value="RuvC"/>
    <property type="match status" value="1"/>
</dbReference>
<feature type="binding site" evidence="14">
    <location>
        <position position="67"/>
    </location>
    <ligand>
        <name>Mg(2+)</name>
        <dbReference type="ChEBI" id="CHEBI:18420"/>
        <label>2</label>
    </ligand>
</feature>
<evidence type="ECO:0000256" key="6">
    <source>
        <dbReference type="ARBA" id="ARBA00022763"/>
    </source>
</evidence>
<comment type="caution">
    <text evidence="16">The sequence shown here is derived from an EMBL/GenBank/DDBJ whole genome shotgun (WGS) entry which is preliminary data.</text>
</comment>
<keyword evidence="7 14" id="KW-0378">Hydrolase</keyword>
<dbReference type="GO" id="GO:0006281">
    <property type="term" value="P:DNA repair"/>
    <property type="evidence" value="ECO:0007669"/>
    <property type="project" value="UniProtKB-UniRule"/>
</dbReference>
<dbReference type="GO" id="GO:0048476">
    <property type="term" value="C:Holliday junction resolvase complex"/>
    <property type="evidence" value="ECO:0007669"/>
    <property type="project" value="UniProtKB-UniRule"/>
</dbReference>
<evidence type="ECO:0000256" key="7">
    <source>
        <dbReference type="ARBA" id="ARBA00022801"/>
    </source>
</evidence>